<organism evidence="2 3">
    <name type="scientific">Streptomyces hesseae</name>
    <dbReference type="NCBI Taxonomy" id="3075519"/>
    <lineage>
        <taxon>Bacteria</taxon>
        <taxon>Bacillati</taxon>
        <taxon>Actinomycetota</taxon>
        <taxon>Actinomycetes</taxon>
        <taxon>Kitasatosporales</taxon>
        <taxon>Streptomycetaceae</taxon>
        <taxon>Streptomyces</taxon>
    </lineage>
</organism>
<reference evidence="2" key="1">
    <citation type="submission" date="2024-05" db="EMBL/GenBank/DDBJ databases">
        <title>30 novel species of actinomycetes from the DSMZ collection.</title>
        <authorList>
            <person name="Nouioui I."/>
        </authorList>
    </citation>
    <scope>NUCLEOTIDE SEQUENCE</scope>
    <source>
        <strain evidence="2">DSM 40473</strain>
    </source>
</reference>
<proteinExistence type="predicted"/>
<accession>A0ABU2SV78</accession>
<evidence type="ECO:0000313" key="2">
    <source>
        <dbReference type="EMBL" id="MDT0452908.1"/>
    </source>
</evidence>
<evidence type="ECO:0000256" key="1">
    <source>
        <dbReference type="SAM" id="MobiDB-lite"/>
    </source>
</evidence>
<feature type="region of interest" description="Disordered" evidence="1">
    <location>
        <begin position="1"/>
        <end position="20"/>
    </location>
</feature>
<name>A0ABU2SV78_9ACTN</name>
<comment type="caution">
    <text evidence="2">The sequence shown here is derived from an EMBL/GenBank/DDBJ whole genome shotgun (WGS) entry which is preliminary data.</text>
</comment>
<dbReference type="EMBL" id="JAVRFI010000024">
    <property type="protein sequence ID" value="MDT0452908.1"/>
    <property type="molecule type" value="Genomic_DNA"/>
</dbReference>
<keyword evidence="3" id="KW-1185">Reference proteome</keyword>
<dbReference type="RefSeq" id="WP_229351237.1">
    <property type="nucleotide sequence ID" value="NZ_JAVRFI010000024.1"/>
</dbReference>
<evidence type="ECO:0000313" key="3">
    <source>
        <dbReference type="Proteomes" id="UP001180531"/>
    </source>
</evidence>
<dbReference type="Proteomes" id="UP001180531">
    <property type="component" value="Unassembled WGS sequence"/>
</dbReference>
<sequence>MPKTVKDVTPHVSAPDPESLAELREDCARMARDWTVPPASRETRRVGRTPISLIHGVSVPARSARLLDGMSEYGD</sequence>
<protein>
    <submittedName>
        <fullName evidence="2">Uncharacterized protein</fullName>
    </submittedName>
</protein>
<gene>
    <name evidence="2" type="ORF">RM609_28010</name>
</gene>